<gene>
    <name evidence="1" type="ORF">METZ01_LOCUS489350</name>
</gene>
<sequence>MAWLEKAAPENQPLVNFWPAFTTNESKAG</sequence>
<accession>A0A383CVX5</accession>
<organism evidence="1">
    <name type="scientific">marine metagenome</name>
    <dbReference type="NCBI Taxonomy" id="408172"/>
    <lineage>
        <taxon>unclassified sequences</taxon>
        <taxon>metagenomes</taxon>
        <taxon>ecological metagenomes</taxon>
    </lineage>
</organism>
<proteinExistence type="predicted"/>
<dbReference type="EMBL" id="UINC01212256">
    <property type="protein sequence ID" value="SVE36496.1"/>
    <property type="molecule type" value="Genomic_DNA"/>
</dbReference>
<protein>
    <submittedName>
        <fullName evidence="1">Uncharacterized protein</fullName>
    </submittedName>
</protein>
<name>A0A383CVX5_9ZZZZ</name>
<dbReference type="AlphaFoldDB" id="A0A383CVX5"/>
<reference evidence="1" key="1">
    <citation type="submission" date="2018-05" db="EMBL/GenBank/DDBJ databases">
        <authorList>
            <person name="Lanie J.A."/>
            <person name="Ng W.-L."/>
            <person name="Kazmierczak K.M."/>
            <person name="Andrzejewski T.M."/>
            <person name="Davidsen T.M."/>
            <person name="Wayne K.J."/>
            <person name="Tettelin H."/>
            <person name="Glass J.I."/>
            <person name="Rusch D."/>
            <person name="Podicherti R."/>
            <person name="Tsui H.-C.T."/>
            <person name="Winkler M.E."/>
        </authorList>
    </citation>
    <scope>NUCLEOTIDE SEQUENCE</scope>
</reference>
<evidence type="ECO:0000313" key="1">
    <source>
        <dbReference type="EMBL" id="SVE36496.1"/>
    </source>
</evidence>